<dbReference type="AlphaFoldDB" id="A0A2I0KKQ1"/>
<proteinExistence type="predicted"/>
<dbReference type="Proteomes" id="UP000233551">
    <property type="component" value="Unassembled WGS sequence"/>
</dbReference>
<reference evidence="1 2" key="1">
    <citation type="submission" date="2017-11" db="EMBL/GenBank/DDBJ databases">
        <title>De-novo sequencing of pomegranate (Punica granatum L.) genome.</title>
        <authorList>
            <person name="Akparov Z."/>
            <person name="Amiraslanov A."/>
            <person name="Hajiyeva S."/>
            <person name="Abbasov M."/>
            <person name="Kaur K."/>
            <person name="Hamwieh A."/>
            <person name="Solovyev V."/>
            <person name="Salamov A."/>
            <person name="Braich B."/>
            <person name="Kosarev P."/>
            <person name="Mahmoud A."/>
            <person name="Hajiyev E."/>
            <person name="Babayeva S."/>
            <person name="Izzatullayeva V."/>
            <person name="Mammadov A."/>
            <person name="Mammadov A."/>
            <person name="Sharifova S."/>
            <person name="Ojaghi J."/>
            <person name="Eynullazada K."/>
            <person name="Bayramov B."/>
            <person name="Abdulazimova A."/>
            <person name="Shahmuradov I."/>
        </authorList>
    </citation>
    <scope>NUCLEOTIDE SEQUENCE [LARGE SCALE GENOMIC DNA]</scope>
    <source>
        <strain evidence="2">cv. AG2017</strain>
        <tissue evidence="1">Leaf</tissue>
    </source>
</reference>
<gene>
    <name evidence="1" type="ORF">CRG98_010820</name>
</gene>
<organism evidence="1 2">
    <name type="scientific">Punica granatum</name>
    <name type="common">Pomegranate</name>
    <dbReference type="NCBI Taxonomy" id="22663"/>
    <lineage>
        <taxon>Eukaryota</taxon>
        <taxon>Viridiplantae</taxon>
        <taxon>Streptophyta</taxon>
        <taxon>Embryophyta</taxon>
        <taxon>Tracheophyta</taxon>
        <taxon>Spermatophyta</taxon>
        <taxon>Magnoliopsida</taxon>
        <taxon>eudicotyledons</taxon>
        <taxon>Gunneridae</taxon>
        <taxon>Pentapetalae</taxon>
        <taxon>rosids</taxon>
        <taxon>malvids</taxon>
        <taxon>Myrtales</taxon>
        <taxon>Lythraceae</taxon>
        <taxon>Punica</taxon>
    </lineage>
</organism>
<name>A0A2I0KKQ1_PUNGR</name>
<sequence length="76" mass="8245">MNIVTYPGYVNVNKALFVLCRVFGMPSIDDGHADNRMIGKGEAESSKAAAVYCQPASTGSDVHINSKYNRKANFGF</sequence>
<comment type="caution">
    <text evidence="1">The sequence shown here is derived from an EMBL/GenBank/DDBJ whole genome shotgun (WGS) entry which is preliminary data.</text>
</comment>
<evidence type="ECO:0000313" key="2">
    <source>
        <dbReference type="Proteomes" id="UP000233551"/>
    </source>
</evidence>
<protein>
    <submittedName>
        <fullName evidence="1">Uncharacterized protein</fullName>
    </submittedName>
</protein>
<evidence type="ECO:0000313" key="1">
    <source>
        <dbReference type="EMBL" id="PKI68763.1"/>
    </source>
</evidence>
<keyword evidence="2" id="KW-1185">Reference proteome</keyword>
<accession>A0A2I0KKQ1</accession>
<dbReference type="EMBL" id="PGOL01000542">
    <property type="protein sequence ID" value="PKI68763.1"/>
    <property type="molecule type" value="Genomic_DNA"/>
</dbReference>